<dbReference type="PANTHER" id="PTHR34218">
    <property type="entry name" value="PEPTIDASE S45 PENICILLIN AMIDASE"/>
    <property type="match status" value="1"/>
</dbReference>
<feature type="region of interest" description="Disordered" evidence="6">
    <location>
        <begin position="817"/>
        <end position="836"/>
    </location>
</feature>
<evidence type="ECO:0000313" key="8">
    <source>
        <dbReference type="Proteomes" id="UP001139516"/>
    </source>
</evidence>
<dbReference type="RefSeq" id="WP_248665997.1">
    <property type="nucleotide sequence ID" value="NZ_JALPRX010000019.1"/>
</dbReference>
<evidence type="ECO:0000256" key="5">
    <source>
        <dbReference type="PIRSR" id="PIRSR001227-2"/>
    </source>
</evidence>
<reference evidence="7" key="1">
    <citation type="submission" date="2022-04" db="EMBL/GenBank/DDBJ databases">
        <title>Roseomonas acroporae sp. nov., isolated from coral Acropora digitifera.</title>
        <authorList>
            <person name="Sun H."/>
        </authorList>
    </citation>
    <scope>NUCLEOTIDE SEQUENCE</scope>
    <source>
        <strain evidence="7">NAR14</strain>
    </source>
</reference>
<evidence type="ECO:0000256" key="6">
    <source>
        <dbReference type="SAM" id="MobiDB-lite"/>
    </source>
</evidence>
<proteinExistence type="inferred from homology"/>
<dbReference type="InterPro" id="IPR014395">
    <property type="entry name" value="Pen/GL7ACA/AHL_acylase"/>
</dbReference>
<accession>A0A9X1Y5I8</accession>
<dbReference type="Gene3D" id="3.60.20.10">
    <property type="entry name" value="Glutamine Phosphoribosylpyrophosphate, subunit 1, domain 1"/>
    <property type="match status" value="1"/>
</dbReference>
<sequence length="836" mass="87271">MRKPFRLLRRILAGAAALLLLVPLAAAGLLWWTLPAGRGSLALPGLGAPVEIALDEAGIPTVRAASARDAALAMGWLHARDRLFEMETMRRGAAGRLAEMVGPAALRGDRFTRTLGLARRAEADLAALPAETRALLEAYAAGVNAWIAARGRFAAPEFLALGAPAPWRPADSLLWGKVMGLWLSGHWRVDLERGRLAALLPPARLADLWPEDRTAGRPDRHAAGPPPGAGASTLAGLAAPAAGPVPTPLPDPAAAARLLAALPRFPADAPLPDSASNAWAVSGRRAAGGAPLLAADPHLGFGAPILWYLARIELPGETLQGATSPGVPFVVIGRNRRVAWGFTITGSDTQDVFVERVTAGRPDHYDTPEGPRPFAVREEVIHVRGGPDETLRVRETRHGPVLSDLDAAAPGGGQGEGGSGGTVLAVAMANLASPDSAAAGLHALNRAGSVAEARAAASLIASPPQNLMVADSAGRIALYLTGRVPLRRGGDGSLPVPGWDGGGDWLGWVPFDSLPHVEDPGEGMLANANNRVAPPDAAAFLGRDWFGDWRFRRIGALLAARPRHDAAGFAAMQMDSVSLLARDLQPVLRAAPRPAGAAGAARDLLLAWDGAADPDRPQPLIFNAWWRAMIRALLRGAGLPEGTAGGGLAGPEFLRLVLTDAAAGARWCGDAGCAALAAAVLEETVGALQEAHGQDPATWRWGAVHVARFEHPVLRFVPLLGRWTSLSAVTGGDGETVNRGAMTGLPPAPFRHVHGAGLRAVFDLARPDAALLVIATGQSGHPLSPHWGDLLARWRDGAMLTPGGGGTAFRLLPRARPGPRRMRAARRRPEKCGNAM</sequence>
<feature type="region of interest" description="Disordered" evidence="6">
    <location>
        <begin position="210"/>
        <end position="235"/>
    </location>
</feature>
<evidence type="ECO:0000256" key="2">
    <source>
        <dbReference type="ARBA" id="ARBA00022801"/>
    </source>
</evidence>
<dbReference type="GO" id="GO:0017000">
    <property type="term" value="P:antibiotic biosynthetic process"/>
    <property type="evidence" value="ECO:0007669"/>
    <property type="project" value="InterPro"/>
</dbReference>
<dbReference type="SUPFAM" id="SSF56235">
    <property type="entry name" value="N-terminal nucleophile aminohydrolases (Ntn hydrolases)"/>
    <property type="match status" value="1"/>
</dbReference>
<evidence type="ECO:0000256" key="4">
    <source>
        <dbReference type="PIRSR" id="PIRSR001227-1"/>
    </source>
</evidence>
<keyword evidence="2" id="KW-0378">Hydrolase</keyword>
<evidence type="ECO:0000313" key="7">
    <source>
        <dbReference type="EMBL" id="MCK8783876.1"/>
    </source>
</evidence>
<dbReference type="InterPro" id="IPR043147">
    <property type="entry name" value="Penicillin_amidase_A-knob"/>
</dbReference>
<comment type="cofactor">
    <cofactor evidence="5">
        <name>Ca(2+)</name>
        <dbReference type="ChEBI" id="CHEBI:29108"/>
    </cofactor>
    <text evidence="5">Binds 1 Ca(2+) ion per dimer.</text>
</comment>
<gene>
    <name evidence="7" type="ORF">M0638_05710</name>
</gene>
<dbReference type="AlphaFoldDB" id="A0A9X1Y5I8"/>
<feature type="compositionally biased region" description="Basic residues" evidence="6">
    <location>
        <begin position="817"/>
        <end position="829"/>
    </location>
</feature>
<dbReference type="Gene3D" id="1.10.439.10">
    <property type="entry name" value="Penicillin Amidohydrolase, domain 1"/>
    <property type="match status" value="1"/>
</dbReference>
<protein>
    <submittedName>
        <fullName evidence="7">Penicillin acylase family protein</fullName>
    </submittedName>
</protein>
<feature type="binding site" evidence="5">
    <location>
        <position position="351"/>
    </location>
    <ligand>
        <name>Ca(2+)</name>
        <dbReference type="ChEBI" id="CHEBI:29108"/>
    </ligand>
</feature>
<dbReference type="PIRSF" id="PIRSF001227">
    <property type="entry name" value="Pen_acylase"/>
    <property type="match status" value="1"/>
</dbReference>
<dbReference type="InterPro" id="IPR029055">
    <property type="entry name" value="Ntn_hydrolases_N"/>
</dbReference>
<organism evidence="7 8">
    <name type="scientific">Roseomonas acroporae</name>
    <dbReference type="NCBI Taxonomy" id="2937791"/>
    <lineage>
        <taxon>Bacteria</taxon>
        <taxon>Pseudomonadati</taxon>
        <taxon>Pseudomonadota</taxon>
        <taxon>Alphaproteobacteria</taxon>
        <taxon>Acetobacterales</taxon>
        <taxon>Roseomonadaceae</taxon>
        <taxon>Roseomonas</taxon>
    </lineage>
</organism>
<feature type="compositionally biased region" description="Basic and acidic residues" evidence="6">
    <location>
        <begin position="210"/>
        <end position="222"/>
    </location>
</feature>
<dbReference type="Pfam" id="PF01804">
    <property type="entry name" value="Penicil_amidase"/>
    <property type="match status" value="1"/>
</dbReference>
<dbReference type="InterPro" id="IPR043146">
    <property type="entry name" value="Penicillin_amidase_N_B-knob"/>
</dbReference>
<dbReference type="GO" id="GO:0016811">
    <property type="term" value="F:hydrolase activity, acting on carbon-nitrogen (but not peptide) bonds, in linear amides"/>
    <property type="evidence" value="ECO:0007669"/>
    <property type="project" value="InterPro"/>
</dbReference>
<evidence type="ECO:0000256" key="3">
    <source>
        <dbReference type="ARBA" id="ARBA00023145"/>
    </source>
</evidence>
<feature type="active site" description="Nucleophile" evidence="4">
    <location>
        <position position="276"/>
    </location>
</feature>
<dbReference type="InterPro" id="IPR002692">
    <property type="entry name" value="S45"/>
</dbReference>
<keyword evidence="5" id="KW-0106">Calcium</keyword>
<comment type="caution">
    <text evidence="7">The sequence shown here is derived from an EMBL/GenBank/DDBJ whole genome shotgun (WGS) entry which is preliminary data.</text>
</comment>
<dbReference type="GO" id="GO:0046872">
    <property type="term" value="F:metal ion binding"/>
    <property type="evidence" value="ECO:0007669"/>
    <property type="project" value="UniProtKB-KW"/>
</dbReference>
<dbReference type="EMBL" id="JALPRX010000019">
    <property type="protein sequence ID" value="MCK8783876.1"/>
    <property type="molecule type" value="Genomic_DNA"/>
</dbReference>
<keyword evidence="3" id="KW-0865">Zymogen</keyword>
<dbReference type="CDD" id="cd03747">
    <property type="entry name" value="Ntn_PGA_like"/>
    <property type="match status" value="1"/>
</dbReference>
<dbReference type="PANTHER" id="PTHR34218:SF4">
    <property type="entry name" value="ACYL-HOMOSERINE LACTONE ACYLASE QUIP"/>
    <property type="match status" value="1"/>
</dbReference>
<dbReference type="InterPro" id="IPR023343">
    <property type="entry name" value="Penicillin_amidase_dom1"/>
</dbReference>
<evidence type="ECO:0000256" key="1">
    <source>
        <dbReference type="ARBA" id="ARBA00006586"/>
    </source>
</evidence>
<dbReference type="Proteomes" id="UP001139516">
    <property type="component" value="Unassembled WGS sequence"/>
</dbReference>
<keyword evidence="5" id="KW-0479">Metal-binding</keyword>
<feature type="binding site" evidence="5">
    <location>
        <position position="348"/>
    </location>
    <ligand>
        <name>Ca(2+)</name>
        <dbReference type="ChEBI" id="CHEBI:29108"/>
    </ligand>
</feature>
<dbReference type="Gene3D" id="1.10.1400.10">
    <property type="match status" value="1"/>
</dbReference>
<keyword evidence="8" id="KW-1185">Reference proteome</keyword>
<comment type="similarity">
    <text evidence="1">Belongs to the peptidase S45 family.</text>
</comment>
<name>A0A9X1Y5I8_9PROT</name>
<dbReference type="Gene3D" id="2.30.120.10">
    <property type="match status" value="1"/>
</dbReference>